<name>A0A9P0HFN0_NEZVI</name>
<dbReference type="EMBL" id="OV725080">
    <property type="protein sequence ID" value="CAH1400761.1"/>
    <property type="molecule type" value="Genomic_DNA"/>
</dbReference>
<keyword evidence="2" id="KW-1185">Reference proteome</keyword>
<dbReference type="AlphaFoldDB" id="A0A9P0HFN0"/>
<organism evidence="1 2">
    <name type="scientific">Nezara viridula</name>
    <name type="common">Southern green stink bug</name>
    <name type="synonym">Cimex viridulus</name>
    <dbReference type="NCBI Taxonomy" id="85310"/>
    <lineage>
        <taxon>Eukaryota</taxon>
        <taxon>Metazoa</taxon>
        <taxon>Ecdysozoa</taxon>
        <taxon>Arthropoda</taxon>
        <taxon>Hexapoda</taxon>
        <taxon>Insecta</taxon>
        <taxon>Pterygota</taxon>
        <taxon>Neoptera</taxon>
        <taxon>Paraneoptera</taxon>
        <taxon>Hemiptera</taxon>
        <taxon>Heteroptera</taxon>
        <taxon>Panheteroptera</taxon>
        <taxon>Pentatomomorpha</taxon>
        <taxon>Pentatomoidea</taxon>
        <taxon>Pentatomidae</taxon>
        <taxon>Pentatominae</taxon>
        <taxon>Nezara</taxon>
    </lineage>
</organism>
<accession>A0A9P0HFN0</accession>
<protein>
    <submittedName>
        <fullName evidence="1">Uncharacterized protein</fullName>
    </submittedName>
</protein>
<sequence length="134" mass="15533">MQRVLQRNTRQDVPIDDRLFAQTVCAISHWNHSYNVGLPIGFVQEKAADSRFSRRENRFWKGMSFLQENTRKKQFIATPVTNRSDNSSSVPSIIKNREIQLSIQEGLVICGLRKQYVGFDTSSQAVTRFRYATF</sequence>
<proteinExistence type="predicted"/>
<gene>
    <name evidence="1" type="ORF">NEZAVI_LOCUS9932</name>
</gene>
<evidence type="ECO:0000313" key="2">
    <source>
        <dbReference type="Proteomes" id="UP001152798"/>
    </source>
</evidence>
<dbReference type="Proteomes" id="UP001152798">
    <property type="component" value="Chromosome 4"/>
</dbReference>
<evidence type="ECO:0000313" key="1">
    <source>
        <dbReference type="EMBL" id="CAH1400761.1"/>
    </source>
</evidence>
<reference evidence="1" key="1">
    <citation type="submission" date="2022-01" db="EMBL/GenBank/DDBJ databases">
        <authorList>
            <person name="King R."/>
        </authorList>
    </citation>
    <scope>NUCLEOTIDE SEQUENCE</scope>
</reference>